<sequence>MPDTYEFDRTKPFVPPTTTDGQIHIIAIGTPVAGKEHIVESAMARVAEHAREHEPGTLVYSIHKELKTDGSVAEYVAVETYADTAAFEAHQKSVPFVEEQQRAIKENVWAGPLKVYFTKPIAGYKGR</sequence>
<dbReference type="InterPro" id="IPR011008">
    <property type="entry name" value="Dimeric_a/b-barrel"/>
</dbReference>
<feature type="domain" description="ABM" evidence="1">
    <location>
        <begin position="23"/>
        <end position="117"/>
    </location>
</feature>
<dbReference type="InterPro" id="IPR007138">
    <property type="entry name" value="ABM_dom"/>
</dbReference>
<accession>A0A9P4QUD6</accession>
<organism evidence="2 3">
    <name type="scientific">Polyplosphaeria fusca</name>
    <dbReference type="NCBI Taxonomy" id="682080"/>
    <lineage>
        <taxon>Eukaryota</taxon>
        <taxon>Fungi</taxon>
        <taxon>Dikarya</taxon>
        <taxon>Ascomycota</taxon>
        <taxon>Pezizomycotina</taxon>
        <taxon>Dothideomycetes</taxon>
        <taxon>Pleosporomycetidae</taxon>
        <taxon>Pleosporales</taxon>
        <taxon>Tetraplosphaeriaceae</taxon>
        <taxon>Polyplosphaeria</taxon>
    </lineage>
</organism>
<dbReference type="Proteomes" id="UP000799444">
    <property type="component" value="Unassembled WGS sequence"/>
</dbReference>
<keyword evidence="3" id="KW-1185">Reference proteome</keyword>
<proteinExistence type="predicted"/>
<evidence type="ECO:0000313" key="2">
    <source>
        <dbReference type="EMBL" id="KAF2733952.1"/>
    </source>
</evidence>
<dbReference type="PANTHER" id="PTHR40624:SF1">
    <property type="entry name" value="BIOSYNTHESIS MONOOXYGENASE, PUTATIVE (AFU_ORTHOLOGUE AFUA_1G12025)-RELATED"/>
    <property type="match status" value="1"/>
</dbReference>
<gene>
    <name evidence="2" type="ORF">EJ04DRAFT_467535</name>
</gene>
<dbReference type="AlphaFoldDB" id="A0A9P4QUD6"/>
<dbReference type="OrthoDB" id="10011777at2759"/>
<protein>
    <recommendedName>
        <fullName evidence="1">ABM domain-containing protein</fullName>
    </recommendedName>
</protein>
<reference evidence="2" key="1">
    <citation type="journal article" date="2020" name="Stud. Mycol.">
        <title>101 Dothideomycetes genomes: a test case for predicting lifestyles and emergence of pathogens.</title>
        <authorList>
            <person name="Haridas S."/>
            <person name="Albert R."/>
            <person name="Binder M."/>
            <person name="Bloem J."/>
            <person name="Labutti K."/>
            <person name="Salamov A."/>
            <person name="Andreopoulos B."/>
            <person name="Baker S."/>
            <person name="Barry K."/>
            <person name="Bills G."/>
            <person name="Bluhm B."/>
            <person name="Cannon C."/>
            <person name="Castanera R."/>
            <person name="Culley D."/>
            <person name="Daum C."/>
            <person name="Ezra D."/>
            <person name="Gonzalez J."/>
            <person name="Henrissat B."/>
            <person name="Kuo A."/>
            <person name="Liang C."/>
            <person name="Lipzen A."/>
            <person name="Lutzoni F."/>
            <person name="Magnuson J."/>
            <person name="Mondo S."/>
            <person name="Nolan M."/>
            <person name="Ohm R."/>
            <person name="Pangilinan J."/>
            <person name="Park H.-J."/>
            <person name="Ramirez L."/>
            <person name="Alfaro M."/>
            <person name="Sun H."/>
            <person name="Tritt A."/>
            <person name="Yoshinaga Y."/>
            <person name="Zwiers L.-H."/>
            <person name="Turgeon B."/>
            <person name="Goodwin S."/>
            <person name="Spatafora J."/>
            <person name="Crous P."/>
            <person name="Grigoriev I."/>
        </authorList>
    </citation>
    <scope>NUCLEOTIDE SEQUENCE</scope>
    <source>
        <strain evidence="2">CBS 125425</strain>
    </source>
</reference>
<evidence type="ECO:0000259" key="1">
    <source>
        <dbReference type="PROSITE" id="PS51725"/>
    </source>
</evidence>
<dbReference type="EMBL" id="ML996154">
    <property type="protein sequence ID" value="KAF2733952.1"/>
    <property type="molecule type" value="Genomic_DNA"/>
</dbReference>
<dbReference type="SUPFAM" id="SSF54909">
    <property type="entry name" value="Dimeric alpha+beta barrel"/>
    <property type="match status" value="1"/>
</dbReference>
<comment type="caution">
    <text evidence="2">The sequence shown here is derived from an EMBL/GenBank/DDBJ whole genome shotgun (WGS) entry which is preliminary data.</text>
</comment>
<evidence type="ECO:0000313" key="3">
    <source>
        <dbReference type="Proteomes" id="UP000799444"/>
    </source>
</evidence>
<dbReference type="PANTHER" id="PTHR40624">
    <property type="entry name" value="BIOSYNTHESIS MONOOXYGENASE, PUTATIVE (AFU_ORTHOLOGUE AFUA_1G12025)-RELATED"/>
    <property type="match status" value="1"/>
</dbReference>
<dbReference type="PROSITE" id="PS51725">
    <property type="entry name" value="ABM"/>
    <property type="match status" value="1"/>
</dbReference>
<name>A0A9P4QUD6_9PLEO</name>
<dbReference type="Gene3D" id="3.30.70.100">
    <property type="match status" value="1"/>
</dbReference>
<dbReference type="Pfam" id="PF03992">
    <property type="entry name" value="ABM"/>
    <property type="match status" value="1"/>
</dbReference>